<evidence type="ECO:0000256" key="4">
    <source>
        <dbReference type="ARBA" id="ARBA00016902"/>
    </source>
</evidence>
<name>A0A7T7XJF2_9SPIR</name>
<dbReference type="Gene3D" id="3.10.50.40">
    <property type="match status" value="1"/>
</dbReference>
<dbReference type="GO" id="GO:0043022">
    <property type="term" value="F:ribosome binding"/>
    <property type="evidence" value="ECO:0007669"/>
    <property type="project" value="TreeGrafter"/>
</dbReference>
<dbReference type="Proteomes" id="UP000595917">
    <property type="component" value="Chromosome"/>
</dbReference>
<dbReference type="GO" id="GO:0005737">
    <property type="term" value="C:cytoplasm"/>
    <property type="evidence" value="ECO:0007669"/>
    <property type="project" value="UniProtKB-SubCell"/>
</dbReference>
<keyword evidence="14" id="KW-1185">Reference proteome</keyword>
<comment type="subcellular location">
    <subcellularLocation>
        <location evidence="9">Cytoplasm</location>
    </subcellularLocation>
    <text evidence="9">About half TF is bound to the ribosome near the polypeptide exit tunnel while the other half is free in the cytoplasm.</text>
</comment>
<dbReference type="SUPFAM" id="SSF109998">
    <property type="entry name" value="Triger factor/SurA peptide-binding domain-like"/>
    <property type="match status" value="1"/>
</dbReference>
<keyword evidence="9 11" id="KW-0131">Cell cycle</keyword>
<dbReference type="SUPFAM" id="SSF54534">
    <property type="entry name" value="FKBP-like"/>
    <property type="match status" value="1"/>
</dbReference>
<dbReference type="Pfam" id="PF00254">
    <property type="entry name" value="FKBP_C"/>
    <property type="match status" value="1"/>
</dbReference>
<comment type="similarity">
    <text evidence="2 9 11">Belongs to the FKBP-type PPIase family. Tig subfamily.</text>
</comment>
<dbReference type="EMBL" id="CP067089">
    <property type="protein sequence ID" value="QQO07515.1"/>
    <property type="molecule type" value="Genomic_DNA"/>
</dbReference>
<dbReference type="Pfam" id="PF05698">
    <property type="entry name" value="Trigger_C"/>
    <property type="match status" value="1"/>
</dbReference>
<evidence type="ECO:0000256" key="11">
    <source>
        <dbReference type="RuleBase" id="RU003914"/>
    </source>
</evidence>
<dbReference type="GO" id="GO:0051301">
    <property type="term" value="P:cell division"/>
    <property type="evidence" value="ECO:0007669"/>
    <property type="project" value="UniProtKB-KW"/>
</dbReference>
<evidence type="ECO:0000313" key="14">
    <source>
        <dbReference type="Proteomes" id="UP000595917"/>
    </source>
</evidence>
<dbReference type="InterPro" id="IPR001179">
    <property type="entry name" value="PPIase_FKBP_dom"/>
</dbReference>
<keyword evidence="9 11" id="KW-0132">Cell division</keyword>
<evidence type="ECO:0000259" key="12">
    <source>
        <dbReference type="PROSITE" id="PS50059"/>
    </source>
</evidence>
<dbReference type="GO" id="GO:0003755">
    <property type="term" value="F:peptidyl-prolyl cis-trans isomerase activity"/>
    <property type="evidence" value="ECO:0007669"/>
    <property type="project" value="UniProtKB-UniRule"/>
</dbReference>
<dbReference type="GO" id="GO:0044183">
    <property type="term" value="F:protein folding chaperone"/>
    <property type="evidence" value="ECO:0007669"/>
    <property type="project" value="TreeGrafter"/>
</dbReference>
<dbReference type="GO" id="GO:0051083">
    <property type="term" value="P:'de novo' cotranslational protein folding"/>
    <property type="evidence" value="ECO:0007669"/>
    <property type="project" value="TreeGrafter"/>
</dbReference>
<evidence type="ECO:0000256" key="5">
    <source>
        <dbReference type="ARBA" id="ARBA00023110"/>
    </source>
</evidence>
<keyword evidence="7 9" id="KW-0413">Isomerase</keyword>
<feature type="domain" description="PPIase FKBP-type" evidence="12">
    <location>
        <begin position="172"/>
        <end position="225"/>
    </location>
</feature>
<dbReference type="Gene3D" id="3.30.70.1050">
    <property type="entry name" value="Trigger factor ribosome-binding domain"/>
    <property type="match status" value="1"/>
</dbReference>
<dbReference type="PANTHER" id="PTHR30560">
    <property type="entry name" value="TRIGGER FACTOR CHAPERONE AND PEPTIDYL-PROLYL CIS/TRANS ISOMERASE"/>
    <property type="match status" value="1"/>
</dbReference>
<comment type="domain">
    <text evidence="9">Consists of 3 domains; the N-terminus binds the ribosome, the middle domain has PPIase activity, while the C-terminus has intrinsic chaperone activity on its own.</text>
</comment>
<accession>A0A7T7XJF2</accession>
<dbReference type="GO" id="GO:0043335">
    <property type="term" value="P:protein unfolding"/>
    <property type="evidence" value="ECO:0007669"/>
    <property type="project" value="TreeGrafter"/>
</dbReference>
<reference evidence="13" key="1">
    <citation type="submission" date="2021-01" db="EMBL/GenBank/DDBJ databases">
        <title>Description of Breznakiella homolactica.</title>
        <authorList>
            <person name="Song Y."/>
            <person name="Brune A."/>
        </authorList>
    </citation>
    <scope>NUCLEOTIDE SEQUENCE</scope>
    <source>
        <strain evidence="13">RmG30</strain>
    </source>
</reference>
<evidence type="ECO:0000256" key="2">
    <source>
        <dbReference type="ARBA" id="ARBA00005464"/>
    </source>
</evidence>
<dbReference type="HAMAP" id="MF_00303">
    <property type="entry name" value="Trigger_factor_Tig"/>
    <property type="match status" value="1"/>
</dbReference>
<dbReference type="KEGG" id="bhc:JFL75_11160"/>
<gene>
    <name evidence="9 13" type="primary">tig</name>
    <name evidence="13" type="ORF">JFL75_11160</name>
</gene>
<keyword evidence="9" id="KW-0963">Cytoplasm</keyword>
<dbReference type="AlphaFoldDB" id="A0A7T7XJF2"/>
<dbReference type="Gene3D" id="1.10.3120.10">
    <property type="entry name" value="Trigger factor, C-terminal domain"/>
    <property type="match status" value="1"/>
</dbReference>
<dbReference type="RefSeq" id="WP_215624820.1">
    <property type="nucleotide sequence ID" value="NZ_CP067089.2"/>
</dbReference>
<dbReference type="InterPro" id="IPR046357">
    <property type="entry name" value="PPIase_dom_sf"/>
</dbReference>
<dbReference type="InterPro" id="IPR005215">
    <property type="entry name" value="Trig_fac"/>
</dbReference>
<dbReference type="InterPro" id="IPR027304">
    <property type="entry name" value="Trigger_fact/SurA_dom_sf"/>
</dbReference>
<dbReference type="GO" id="GO:0015031">
    <property type="term" value="P:protein transport"/>
    <property type="evidence" value="ECO:0007669"/>
    <property type="project" value="UniProtKB-UniRule"/>
</dbReference>
<proteinExistence type="inferred from homology"/>
<dbReference type="PROSITE" id="PS50059">
    <property type="entry name" value="FKBP_PPIASE"/>
    <property type="match status" value="1"/>
</dbReference>
<organism evidence="13 14">
    <name type="scientific">Breznakiella homolactica</name>
    <dbReference type="NCBI Taxonomy" id="2798577"/>
    <lineage>
        <taxon>Bacteria</taxon>
        <taxon>Pseudomonadati</taxon>
        <taxon>Spirochaetota</taxon>
        <taxon>Spirochaetia</taxon>
        <taxon>Spirochaetales</taxon>
        <taxon>Breznakiellaceae</taxon>
        <taxon>Breznakiella</taxon>
    </lineage>
</organism>
<evidence type="ECO:0000256" key="3">
    <source>
        <dbReference type="ARBA" id="ARBA00013194"/>
    </source>
</evidence>
<evidence type="ECO:0000256" key="6">
    <source>
        <dbReference type="ARBA" id="ARBA00023186"/>
    </source>
</evidence>
<evidence type="ECO:0000313" key="13">
    <source>
        <dbReference type="EMBL" id="QQO07515.1"/>
    </source>
</evidence>
<dbReference type="PIRSF" id="PIRSF003095">
    <property type="entry name" value="Trigger_factor"/>
    <property type="match status" value="1"/>
</dbReference>
<comment type="catalytic activity">
    <reaction evidence="1 9 10">
        <text>[protein]-peptidylproline (omega=180) = [protein]-peptidylproline (omega=0)</text>
        <dbReference type="Rhea" id="RHEA:16237"/>
        <dbReference type="Rhea" id="RHEA-COMP:10747"/>
        <dbReference type="Rhea" id="RHEA-COMP:10748"/>
        <dbReference type="ChEBI" id="CHEBI:83833"/>
        <dbReference type="ChEBI" id="CHEBI:83834"/>
        <dbReference type="EC" id="5.2.1.8"/>
    </reaction>
</comment>
<dbReference type="SUPFAM" id="SSF102735">
    <property type="entry name" value="Trigger factor ribosome-binding domain"/>
    <property type="match status" value="1"/>
</dbReference>
<comment type="function">
    <text evidence="9">Involved in protein export. Acts as a chaperone by maintaining the newly synthesized protein in an open conformation. Functions as a peptidyl-prolyl cis-trans isomerase.</text>
</comment>
<sequence>MVLSKEIAHLENSAVKLTITIPKDEVLAQYGGLLADYSKNIQIPGFRKGKVPREVLERKFGDALKDEAMGRIMEKGVQEIFEAEDFPEDARPLPYSTPQVQDEPKLDLGQDLVFSVQYDVLPKVDVKDWKGIEIEVPDVKVEDEDISRELEAVRERNALVIDKDDSAPAAKDDVVTVDYTELGEDGQPVSGGERQDYVFTLGTGMNVFKFDDEVTGMKKGETKEFDKTYADDFDDPVLAGKTKKIKVTLKAVKEKKLPDLDDDLAQDVNEKFNTLDDLKKNIRERLEKNLDNRTRELKINNLLEKILEKTEVIVPESMMRIELESRWRNLARQFNTSTEQLMKMLGASGKGIDEIQDEWRPDAKKALQSRLIVETLMRDMGLEASDEDVEKEFETMAAGMDTSAEEIRKYYEQGSMKEYLKEDIKEKKLFEIMLGETKIKKGKKQKYLDLMGNNG</sequence>
<dbReference type="EC" id="5.2.1.8" evidence="3 9"/>
<protein>
    <recommendedName>
        <fullName evidence="4 9">Trigger factor</fullName>
        <shortName evidence="9">TF</shortName>
        <ecNumber evidence="3 9">5.2.1.8</ecNumber>
    </recommendedName>
    <alternativeName>
        <fullName evidence="8 9">PPIase</fullName>
    </alternativeName>
</protein>
<evidence type="ECO:0000256" key="10">
    <source>
        <dbReference type="PROSITE-ProRule" id="PRU00277"/>
    </source>
</evidence>
<evidence type="ECO:0000256" key="9">
    <source>
        <dbReference type="HAMAP-Rule" id="MF_00303"/>
    </source>
</evidence>
<evidence type="ECO:0000256" key="7">
    <source>
        <dbReference type="ARBA" id="ARBA00023235"/>
    </source>
</evidence>
<keyword evidence="5 9" id="KW-0697">Rotamase</keyword>
<evidence type="ECO:0000256" key="1">
    <source>
        <dbReference type="ARBA" id="ARBA00000971"/>
    </source>
</evidence>
<dbReference type="Pfam" id="PF05697">
    <property type="entry name" value="Trigger_N"/>
    <property type="match status" value="1"/>
</dbReference>
<evidence type="ECO:0000256" key="8">
    <source>
        <dbReference type="ARBA" id="ARBA00029986"/>
    </source>
</evidence>
<dbReference type="InterPro" id="IPR037041">
    <property type="entry name" value="Trigger_fac_C_sf"/>
</dbReference>
<dbReference type="InterPro" id="IPR036611">
    <property type="entry name" value="Trigger_fac_ribosome-bd_sf"/>
</dbReference>
<dbReference type="InterPro" id="IPR008880">
    <property type="entry name" value="Trigger_fac_C"/>
</dbReference>
<dbReference type="PANTHER" id="PTHR30560:SF3">
    <property type="entry name" value="TRIGGER FACTOR-LIKE PROTEIN TIG, CHLOROPLASTIC"/>
    <property type="match status" value="1"/>
</dbReference>
<dbReference type="NCBIfam" id="TIGR00115">
    <property type="entry name" value="tig"/>
    <property type="match status" value="1"/>
</dbReference>
<keyword evidence="6 9" id="KW-0143">Chaperone</keyword>
<dbReference type="InterPro" id="IPR008881">
    <property type="entry name" value="Trigger_fac_ribosome-bd_bac"/>
</dbReference>